<evidence type="ECO:0000313" key="1">
    <source>
        <dbReference type="EMBL" id="DAE25137.1"/>
    </source>
</evidence>
<sequence>MADFEADKTSGTGPALVMVHPLKVNDTEADKKAILTITVNGVPKTVNLIQKKGSLNYEYKLEVDKEAINLLGKGGSDTLAITSQRREMINGTPQGDWENVEVTAEFLEEPPFTAGLRFMDNEEKTLEVSITSKNHTEQLLSGTITIKQVGGLTKTVTVTQAAGEVSYRYWVEPAAVNLGIPKDQILNAYETSAGFSITGYRSKLIEGKQVSQEVMAFKIPTISQTQQAADINSGTKLYYWITDYGNIANSAQATFSATARGRKDAGAMFGSTSGGWECIFTDGGTYQFNVILIPQLV</sequence>
<name>A0A8S5R230_9CAUD</name>
<proteinExistence type="predicted"/>
<reference evidence="1" key="1">
    <citation type="journal article" date="2021" name="Proc. Natl. Acad. Sci. U.S.A.">
        <title>A Catalog of Tens of Thousands of Viruses from Human Metagenomes Reveals Hidden Associations with Chronic Diseases.</title>
        <authorList>
            <person name="Tisza M.J."/>
            <person name="Buck C.B."/>
        </authorList>
    </citation>
    <scope>NUCLEOTIDE SEQUENCE</scope>
    <source>
        <strain evidence="1">Ct5xX4</strain>
    </source>
</reference>
<dbReference type="EMBL" id="BK015793">
    <property type="protein sequence ID" value="DAE25137.1"/>
    <property type="molecule type" value="Genomic_DNA"/>
</dbReference>
<accession>A0A8S5R230</accession>
<protein>
    <submittedName>
        <fullName evidence="1">Uncharacterized protein</fullName>
    </submittedName>
</protein>
<organism evidence="1">
    <name type="scientific">Myoviridae sp. ct5xX4</name>
    <dbReference type="NCBI Taxonomy" id="2826616"/>
    <lineage>
        <taxon>Viruses</taxon>
        <taxon>Duplodnaviria</taxon>
        <taxon>Heunggongvirae</taxon>
        <taxon>Uroviricota</taxon>
        <taxon>Caudoviricetes</taxon>
    </lineage>
</organism>